<dbReference type="AlphaFoldDB" id="A0A2N5UAI1"/>
<proteinExistence type="predicted"/>
<protein>
    <submittedName>
        <fullName evidence="1">Uncharacterized protein</fullName>
    </submittedName>
</protein>
<organism evidence="1 2">
    <name type="scientific">Puccinia coronata f. sp. avenae</name>
    <dbReference type="NCBI Taxonomy" id="200324"/>
    <lineage>
        <taxon>Eukaryota</taxon>
        <taxon>Fungi</taxon>
        <taxon>Dikarya</taxon>
        <taxon>Basidiomycota</taxon>
        <taxon>Pucciniomycotina</taxon>
        <taxon>Pucciniomycetes</taxon>
        <taxon>Pucciniales</taxon>
        <taxon>Pucciniaceae</taxon>
        <taxon>Puccinia</taxon>
    </lineage>
</organism>
<dbReference type="InterPro" id="IPR036397">
    <property type="entry name" value="RNaseH_sf"/>
</dbReference>
<comment type="caution">
    <text evidence="1">The sequence shown here is derived from an EMBL/GenBank/DDBJ whole genome shotgun (WGS) entry which is preliminary data.</text>
</comment>
<dbReference type="Gene3D" id="3.30.420.10">
    <property type="entry name" value="Ribonuclease H-like superfamily/Ribonuclease H"/>
    <property type="match status" value="1"/>
</dbReference>
<dbReference type="SUPFAM" id="SSF53098">
    <property type="entry name" value="Ribonuclease H-like"/>
    <property type="match status" value="1"/>
</dbReference>
<dbReference type="EMBL" id="PGCI01000191">
    <property type="protein sequence ID" value="PLW34747.1"/>
    <property type="molecule type" value="Genomic_DNA"/>
</dbReference>
<dbReference type="GO" id="GO:0003676">
    <property type="term" value="F:nucleic acid binding"/>
    <property type="evidence" value="ECO:0007669"/>
    <property type="project" value="InterPro"/>
</dbReference>
<dbReference type="Proteomes" id="UP000235392">
    <property type="component" value="Unassembled WGS sequence"/>
</dbReference>
<reference evidence="1 2" key="1">
    <citation type="submission" date="2017-11" db="EMBL/GenBank/DDBJ databases">
        <title>De novo assembly and phasing of dikaryotic genomes from two isolates of Puccinia coronata f. sp. avenae, the causal agent of oat crown rust.</title>
        <authorList>
            <person name="Miller M.E."/>
            <person name="Zhang Y."/>
            <person name="Omidvar V."/>
            <person name="Sperschneider J."/>
            <person name="Schwessinger B."/>
            <person name="Raley C."/>
            <person name="Palmer J.M."/>
            <person name="Garnica D."/>
            <person name="Upadhyaya N."/>
            <person name="Rathjen J."/>
            <person name="Taylor J.M."/>
            <person name="Park R.F."/>
            <person name="Dodds P.N."/>
            <person name="Hirsch C.D."/>
            <person name="Kianian S.F."/>
            <person name="Figueroa M."/>
        </authorList>
    </citation>
    <scope>NUCLEOTIDE SEQUENCE [LARGE SCALE GENOMIC DNA]</scope>
    <source>
        <strain evidence="1">12SD80</strain>
    </source>
</reference>
<gene>
    <name evidence="1" type="ORF">PCASD_12965</name>
</gene>
<sequence>MIPSTSTSSNNHGSDHQKLITFINTGPPQPVFHIVAPKATDINQTRLKKEGHKTSVNHFKAIKWWDKEILDPLVKIRNKSSCLLIMHPMPDNAERYNYWNKIFREKVATLKQQHWRSFLVSTDSTSVFQAFQFTKPCIGGGILPLRGPDGTITSNKEEQAKLLLEGTSVVRSKCDLDNIPPINDSSFVVYPAISRQEVLGVLGRLARKKASGLDRIPNEVLSICAPDKKVLLGFIDKAVHLTAGKRLKDATRKLSVLGEALLAWGRIHGAIFDSRKAQFMVFTHLKSAQPSFSFYGQVLEPLKDVKWLGIWFNDKLTFGKQHTQVRKKVDDPLGQLSRIEEGLGAAAVTADGKSSSLCFLGPPGLASNFECELVGIRLGLEIGIITLRSIVLMMDSQATIERLRSSNAPKPGQYLLYQIRSLAETIVLATEIMIHWCPGHLGIQGNKLANAKAAEAQDSTLLDPTICVSLTAEKTWLISQTRIWKGALLAPFPVQTVFHQLQSGHVHLNYFQFKGKQLPFPI</sequence>
<dbReference type="InterPro" id="IPR012337">
    <property type="entry name" value="RNaseH-like_sf"/>
</dbReference>
<name>A0A2N5UAI1_9BASI</name>
<evidence type="ECO:0000313" key="1">
    <source>
        <dbReference type="EMBL" id="PLW34747.1"/>
    </source>
</evidence>
<evidence type="ECO:0000313" key="2">
    <source>
        <dbReference type="Proteomes" id="UP000235392"/>
    </source>
</evidence>
<dbReference type="CDD" id="cd09276">
    <property type="entry name" value="Rnase_HI_RT_non_LTR"/>
    <property type="match status" value="1"/>
</dbReference>
<accession>A0A2N5UAI1</accession>